<feature type="non-terminal residue" evidence="2">
    <location>
        <position position="91"/>
    </location>
</feature>
<name>A0A5C6P5U6_9TELE</name>
<organism evidence="2 3">
    <name type="scientific">Takifugu flavidus</name>
    <name type="common">sansaifugu</name>
    <dbReference type="NCBI Taxonomy" id="433684"/>
    <lineage>
        <taxon>Eukaryota</taxon>
        <taxon>Metazoa</taxon>
        <taxon>Chordata</taxon>
        <taxon>Craniata</taxon>
        <taxon>Vertebrata</taxon>
        <taxon>Euteleostomi</taxon>
        <taxon>Actinopterygii</taxon>
        <taxon>Neopterygii</taxon>
        <taxon>Teleostei</taxon>
        <taxon>Neoteleostei</taxon>
        <taxon>Acanthomorphata</taxon>
        <taxon>Eupercaria</taxon>
        <taxon>Tetraodontiformes</taxon>
        <taxon>Tetradontoidea</taxon>
        <taxon>Tetraodontidae</taxon>
        <taxon>Takifugu</taxon>
    </lineage>
</organism>
<evidence type="ECO:0000313" key="3">
    <source>
        <dbReference type="Proteomes" id="UP000324091"/>
    </source>
</evidence>
<proteinExistence type="predicted"/>
<keyword evidence="1" id="KW-0812">Transmembrane</keyword>
<dbReference type="AlphaFoldDB" id="A0A5C6P5U6"/>
<protein>
    <submittedName>
        <fullName evidence="2">Uncharacterized protein</fullName>
    </submittedName>
</protein>
<dbReference type="Proteomes" id="UP000324091">
    <property type="component" value="Chromosome 14"/>
</dbReference>
<accession>A0A5C6P5U6</accession>
<dbReference type="EMBL" id="RHFK02000006">
    <property type="protein sequence ID" value="TWW74943.1"/>
    <property type="molecule type" value="Genomic_DNA"/>
</dbReference>
<sequence>MHEPVKVEWSAVCTPGAGVRDTSLERVLECDMESNSEAAVIRFPLLYADRIRLSLERPKGHMMVLQAPALFLLTSLLCVLQRQRCHTMVIS</sequence>
<keyword evidence="1" id="KW-1133">Transmembrane helix</keyword>
<keyword evidence="3" id="KW-1185">Reference proteome</keyword>
<keyword evidence="1" id="KW-0472">Membrane</keyword>
<gene>
    <name evidence="2" type="ORF">D4764_14G0009460</name>
</gene>
<reference evidence="2 3" key="1">
    <citation type="submission" date="2019-04" db="EMBL/GenBank/DDBJ databases">
        <title>Chromosome genome assembly for Takifugu flavidus.</title>
        <authorList>
            <person name="Xiao S."/>
        </authorList>
    </citation>
    <scope>NUCLEOTIDE SEQUENCE [LARGE SCALE GENOMIC DNA]</scope>
    <source>
        <strain evidence="2">HTHZ2018</strain>
        <tissue evidence="2">Muscle</tissue>
    </source>
</reference>
<evidence type="ECO:0000313" key="2">
    <source>
        <dbReference type="EMBL" id="TWW74943.1"/>
    </source>
</evidence>
<comment type="caution">
    <text evidence="2">The sequence shown here is derived from an EMBL/GenBank/DDBJ whole genome shotgun (WGS) entry which is preliminary data.</text>
</comment>
<feature type="transmembrane region" description="Helical" evidence="1">
    <location>
        <begin position="62"/>
        <end position="80"/>
    </location>
</feature>
<evidence type="ECO:0000256" key="1">
    <source>
        <dbReference type="SAM" id="Phobius"/>
    </source>
</evidence>